<gene>
    <name evidence="3" type="ORF">P167DRAFT_570935</name>
</gene>
<reference evidence="3 4" key="1">
    <citation type="journal article" date="2018" name="Nat. Ecol. Evol.">
        <title>Pezizomycetes genomes reveal the molecular basis of ectomycorrhizal truffle lifestyle.</title>
        <authorList>
            <person name="Murat C."/>
            <person name="Payen T."/>
            <person name="Noel B."/>
            <person name="Kuo A."/>
            <person name="Morin E."/>
            <person name="Chen J."/>
            <person name="Kohler A."/>
            <person name="Krizsan K."/>
            <person name="Balestrini R."/>
            <person name="Da Silva C."/>
            <person name="Montanini B."/>
            <person name="Hainaut M."/>
            <person name="Levati E."/>
            <person name="Barry K.W."/>
            <person name="Belfiori B."/>
            <person name="Cichocki N."/>
            <person name="Clum A."/>
            <person name="Dockter R.B."/>
            <person name="Fauchery L."/>
            <person name="Guy J."/>
            <person name="Iotti M."/>
            <person name="Le Tacon F."/>
            <person name="Lindquist E.A."/>
            <person name="Lipzen A."/>
            <person name="Malagnac F."/>
            <person name="Mello A."/>
            <person name="Molinier V."/>
            <person name="Miyauchi S."/>
            <person name="Poulain J."/>
            <person name="Riccioni C."/>
            <person name="Rubini A."/>
            <person name="Sitrit Y."/>
            <person name="Splivallo R."/>
            <person name="Traeger S."/>
            <person name="Wang M."/>
            <person name="Zifcakova L."/>
            <person name="Wipf D."/>
            <person name="Zambonelli A."/>
            <person name="Paolocci F."/>
            <person name="Nowrousian M."/>
            <person name="Ottonello S."/>
            <person name="Baldrian P."/>
            <person name="Spatafora J.W."/>
            <person name="Henrissat B."/>
            <person name="Nagy L.G."/>
            <person name="Aury J.M."/>
            <person name="Wincker P."/>
            <person name="Grigoriev I.V."/>
            <person name="Bonfante P."/>
            <person name="Martin F.M."/>
        </authorList>
    </citation>
    <scope>NUCLEOTIDE SEQUENCE [LARGE SCALE GENOMIC DNA]</scope>
    <source>
        <strain evidence="3 4">CCBAS932</strain>
    </source>
</reference>
<feature type="compositionally biased region" description="Low complexity" evidence="2">
    <location>
        <begin position="8"/>
        <end position="19"/>
    </location>
</feature>
<evidence type="ECO:0000313" key="3">
    <source>
        <dbReference type="EMBL" id="RPB16231.1"/>
    </source>
</evidence>
<feature type="region of interest" description="Disordered" evidence="2">
    <location>
        <begin position="1"/>
        <end position="27"/>
    </location>
</feature>
<evidence type="ECO:0000313" key="4">
    <source>
        <dbReference type="Proteomes" id="UP000277580"/>
    </source>
</evidence>
<keyword evidence="1" id="KW-0175">Coiled coil</keyword>
<evidence type="ECO:0000256" key="1">
    <source>
        <dbReference type="SAM" id="Coils"/>
    </source>
</evidence>
<protein>
    <submittedName>
        <fullName evidence="3">Uncharacterized protein</fullName>
    </submittedName>
</protein>
<keyword evidence="4" id="KW-1185">Reference proteome</keyword>
<organism evidence="3 4">
    <name type="scientific">Morchella conica CCBAS932</name>
    <dbReference type="NCBI Taxonomy" id="1392247"/>
    <lineage>
        <taxon>Eukaryota</taxon>
        <taxon>Fungi</taxon>
        <taxon>Dikarya</taxon>
        <taxon>Ascomycota</taxon>
        <taxon>Pezizomycotina</taxon>
        <taxon>Pezizomycetes</taxon>
        <taxon>Pezizales</taxon>
        <taxon>Morchellaceae</taxon>
        <taxon>Morchella</taxon>
    </lineage>
</organism>
<dbReference type="InParanoid" id="A0A3N4L6G3"/>
<name>A0A3N4L6G3_9PEZI</name>
<dbReference type="EMBL" id="ML119110">
    <property type="protein sequence ID" value="RPB16231.1"/>
    <property type="molecule type" value="Genomic_DNA"/>
</dbReference>
<dbReference type="Proteomes" id="UP000277580">
    <property type="component" value="Unassembled WGS sequence"/>
</dbReference>
<proteinExistence type="predicted"/>
<sequence>MESKRSRTVVSTTITTEPSSGEDSINNQALQGQINDLTQQISLLQRKTDELAQIVHRQEEHEQETPPKETERPSYKFPTIRAKEEGVHRRDDPNGHPTNGGGVYLGLVRAGDVVQLGVRMQKELDDGLRAIAVRMFPRGGNADRFTEERQAMVELLNKVSLRQDVVPVVGEDYFARYHDPNRGRYQRAAGARYGYMGRMPESRINAFYYETFLQLVLFRGIDLEALP</sequence>
<accession>A0A3N4L6G3</accession>
<dbReference type="AlphaFoldDB" id="A0A3N4L6G3"/>
<dbReference type="OrthoDB" id="10418902at2759"/>
<feature type="coiled-coil region" evidence="1">
    <location>
        <begin position="27"/>
        <end position="64"/>
    </location>
</feature>
<evidence type="ECO:0000256" key="2">
    <source>
        <dbReference type="SAM" id="MobiDB-lite"/>
    </source>
</evidence>